<comment type="subunit">
    <text evidence="2">Binds calmodulin. Interacts with NDUFAF3.</text>
</comment>
<keyword evidence="5" id="KW-1185">Reference proteome</keyword>
<dbReference type="GeneTree" id="ENSGT00390000001627"/>
<dbReference type="GO" id="GO:0005829">
    <property type="term" value="C:cytosol"/>
    <property type="evidence" value="ECO:0007669"/>
    <property type="project" value="Ensembl"/>
</dbReference>
<dbReference type="GO" id="GO:0051607">
    <property type="term" value="P:defense response to virus"/>
    <property type="evidence" value="ECO:0007669"/>
    <property type="project" value="Ensembl"/>
</dbReference>
<proteinExistence type="inferred from homology"/>
<evidence type="ECO:0000313" key="5">
    <source>
        <dbReference type="Proteomes" id="UP000694392"/>
    </source>
</evidence>
<dbReference type="Proteomes" id="UP000694392">
    <property type="component" value="Unplaced"/>
</dbReference>
<organism evidence="4 5">
    <name type="scientific">Sphenodon punctatus</name>
    <name type="common">Tuatara</name>
    <name type="synonym">Hatteria punctata</name>
    <dbReference type="NCBI Taxonomy" id="8508"/>
    <lineage>
        <taxon>Eukaryota</taxon>
        <taxon>Metazoa</taxon>
        <taxon>Chordata</taxon>
        <taxon>Craniata</taxon>
        <taxon>Vertebrata</taxon>
        <taxon>Euteleostomi</taxon>
        <taxon>Lepidosauria</taxon>
        <taxon>Sphenodontia</taxon>
        <taxon>Sphenodontidae</taxon>
        <taxon>Sphenodon</taxon>
    </lineage>
</organism>
<dbReference type="PANTHER" id="PTHR13338">
    <property type="entry name" value="UPF0240 PROTEIN"/>
    <property type="match status" value="1"/>
</dbReference>
<reference evidence="4" key="1">
    <citation type="submission" date="2025-08" db="UniProtKB">
        <authorList>
            <consortium name="Ensembl"/>
        </authorList>
    </citation>
    <scope>IDENTIFICATION</scope>
</reference>
<dbReference type="Pfam" id="PF06784">
    <property type="entry name" value="UPF0240"/>
    <property type="match status" value="1"/>
</dbReference>
<dbReference type="PANTHER" id="PTHR13338:SF4">
    <property type="entry name" value="NADH DEHYDROGENASE [UBIQUINONE] 1 ALPHA SUBCOMPLEX ASSEMBLY FACTOR 4"/>
    <property type="match status" value="1"/>
</dbReference>
<evidence type="ECO:0000256" key="3">
    <source>
        <dbReference type="ARBA" id="ARBA00021777"/>
    </source>
</evidence>
<evidence type="ECO:0000313" key="4">
    <source>
        <dbReference type="Ensembl" id="ENSSPUP00000017868.1"/>
    </source>
</evidence>
<dbReference type="AlphaFoldDB" id="A0A8D0H7L7"/>
<reference evidence="4" key="2">
    <citation type="submission" date="2025-09" db="UniProtKB">
        <authorList>
            <consortium name="Ensembl"/>
        </authorList>
    </citation>
    <scope>IDENTIFICATION</scope>
</reference>
<gene>
    <name evidence="4" type="primary">NDUFAF4</name>
</gene>
<sequence length="170" mass="19314">MMGARLARPFQNFNLESRAHREISKQKPLPAPRHALGMQDSQAENRGNIHKKDAHLLTLLKGVYVDSKDPSVHAKYEGRSLLGKQEERRLVQPSPLADLDVQTVPKGKISIVEALTLLNNHQLHPQTWTAEKIAREYNLELKEVSSLLEHFIPFTMEIFSPKDVKVVTPK</sequence>
<comment type="similarity">
    <text evidence="1">Belongs to the NDUFAF4 family.</text>
</comment>
<evidence type="ECO:0000256" key="2">
    <source>
        <dbReference type="ARBA" id="ARBA00011265"/>
    </source>
</evidence>
<protein>
    <recommendedName>
        <fullName evidence="3">NADH dehydrogenase [ubiquinone] 1 alpha subcomplex assembly factor 4</fullName>
    </recommendedName>
</protein>
<dbReference type="InterPro" id="IPR009622">
    <property type="entry name" value="NDUFAF4"/>
</dbReference>
<dbReference type="Ensembl" id="ENSSPUT00000019031.1">
    <property type="protein sequence ID" value="ENSSPUP00000017868.1"/>
    <property type="gene ID" value="ENSSPUG00000013808.1"/>
</dbReference>
<dbReference type="GO" id="GO:0031966">
    <property type="term" value="C:mitochondrial membrane"/>
    <property type="evidence" value="ECO:0007669"/>
    <property type="project" value="Ensembl"/>
</dbReference>
<evidence type="ECO:0000256" key="1">
    <source>
        <dbReference type="ARBA" id="ARBA00010698"/>
    </source>
</evidence>
<dbReference type="GO" id="GO:0032981">
    <property type="term" value="P:mitochondrial respiratory chain complex I assembly"/>
    <property type="evidence" value="ECO:0007669"/>
    <property type="project" value="Ensembl"/>
</dbReference>
<dbReference type="OMA" id="IPDQKYK"/>
<accession>A0A8D0H7L7</accession>
<name>A0A8D0H7L7_SPHPU</name>